<evidence type="ECO:0000259" key="4">
    <source>
        <dbReference type="PROSITE" id="PS01124"/>
    </source>
</evidence>
<dbReference type="RefSeq" id="WP_131727452.1">
    <property type="nucleotide sequence ID" value="NZ_CYSC01000041.1"/>
</dbReference>
<reference evidence="6 8" key="2">
    <citation type="submission" date="2015-09" db="EMBL/GenBank/DDBJ databases">
        <authorList>
            <consortium name="Swine Surveillance"/>
        </authorList>
    </citation>
    <scope>NUCLEOTIDE SEQUENCE [LARGE SCALE GENOMIC DNA]</scope>
    <source>
        <strain evidence="6 8">5120</strain>
    </source>
</reference>
<dbReference type="EMBL" id="CYSC01000041">
    <property type="protein sequence ID" value="CUH73564.1"/>
    <property type="molecule type" value="Genomic_DNA"/>
</dbReference>
<evidence type="ECO:0000313" key="8">
    <source>
        <dbReference type="Proteomes" id="UP000051887"/>
    </source>
</evidence>
<gene>
    <name evidence="6" type="primary">rhaR_2</name>
    <name evidence="5" type="ORF">TL5118_03193</name>
    <name evidence="6" type="ORF">TL5120_03375</name>
</gene>
<name>A0A0N7LWJ0_9RHOB</name>
<evidence type="ECO:0000256" key="1">
    <source>
        <dbReference type="ARBA" id="ARBA00023015"/>
    </source>
</evidence>
<keyword evidence="7" id="KW-1185">Reference proteome</keyword>
<dbReference type="SUPFAM" id="SSF46689">
    <property type="entry name" value="Homeodomain-like"/>
    <property type="match status" value="2"/>
</dbReference>
<dbReference type="Proteomes" id="UP000051086">
    <property type="component" value="Unassembled WGS sequence"/>
</dbReference>
<dbReference type="Pfam" id="PF12833">
    <property type="entry name" value="HTH_18"/>
    <property type="match status" value="1"/>
</dbReference>
<dbReference type="InterPro" id="IPR050204">
    <property type="entry name" value="AraC_XylS_family_regulators"/>
</dbReference>
<dbReference type="PANTHER" id="PTHR46796">
    <property type="entry name" value="HTH-TYPE TRANSCRIPTIONAL ACTIVATOR RHAS-RELATED"/>
    <property type="match status" value="1"/>
</dbReference>
<keyword evidence="1" id="KW-0805">Transcription regulation</keyword>
<dbReference type="PROSITE" id="PS01124">
    <property type="entry name" value="HTH_ARAC_FAMILY_2"/>
    <property type="match status" value="1"/>
</dbReference>
<dbReference type="Proteomes" id="UP000051887">
    <property type="component" value="Unassembled WGS sequence"/>
</dbReference>
<sequence length="312" mass="33865">MMTSAPRVLLLDYPGALASAVLGLVDILTHAGLRPETVRPQDMTAADWANMPGASAILLPPAATAPDPVAHPDLPRWIADQAQQGALICSACVGVIWVAAAGLDAGRPVTTHWGAGHNLQRHWPDLQINTDRLVIEYDDLVTAGGLMAWVDLARIVIERLCGHAKMLETARHFVVDPCRRDQRRFQRFQPQFDHGDAKVAEAQHGLARDLAHPPALPLLAQRLGLSPRSLQRRFQRATGLTVTQYLQQLRVEHAKTLLADSALPVAEVAAQSGYQDLPAFHRVFGRISGQTPAAFRKSLRDMTKGGACGTAL</sequence>
<keyword evidence="2" id="KW-0238">DNA-binding</keyword>
<organism evidence="6 8">
    <name type="scientific">Thalassovita autumnalis</name>
    <dbReference type="NCBI Taxonomy" id="2072972"/>
    <lineage>
        <taxon>Bacteria</taxon>
        <taxon>Pseudomonadati</taxon>
        <taxon>Pseudomonadota</taxon>
        <taxon>Alphaproteobacteria</taxon>
        <taxon>Rhodobacterales</taxon>
        <taxon>Roseobacteraceae</taxon>
        <taxon>Thalassovita</taxon>
    </lineage>
</organism>
<evidence type="ECO:0000313" key="7">
    <source>
        <dbReference type="Proteomes" id="UP000051086"/>
    </source>
</evidence>
<dbReference type="InterPro" id="IPR029062">
    <property type="entry name" value="Class_I_gatase-like"/>
</dbReference>
<evidence type="ECO:0000313" key="5">
    <source>
        <dbReference type="EMBL" id="CUH69234.1"/>
    </source>
</evidence>
<evidence type="ECO:0000256" key="3">
    <source>
        <dbReference type="ARBA" id="ARBA00023163"/>
    </source>
</evidence>
<dbReference type="SUPFAM" id="SSF52317">
    <property type="entry name" value="Class I glutamine amidotransferase-like"/>
    <property type="match status" value="1"/>
</dbReference>
<reference evidence="5 7" key="1">
    <citation type="submission" date="2015-09" db="EMBL/GenBank/DDBJ databases">
        <authorList>
            <person name="Rodrigo-Torres L."/>
            <person name="Arahal D.R."/>
        </authorList>
    </citation>
    <scope>NUCLEOTIDE SEQUENCE [LARGE SCALE GENOMIC DNA]</scope>
    <source>
        <strain evidence="5 7">CECT 5118</strain>
    </source>
</reference>
<dbReference type="InterPro" id="IPR009057">
    <property type="entry name" value="Homeodomain-like_sf"/>
</dbReference>
<feature type="domain" description="HTH araC/xylS-type" evidence="4">
    <location>
        <begin position="200"/>
        <end position="298"/>
    </location>
</feature>
<evidence type="ECO:0000313" key="6">
    <source>
        <dbReference type="EMBL" id="CUH73564.1"/>
    </source>
</evidence>
<evidence type="ECO:0000256" key="2">
    <source>
        <dbReference type="ARBA" id="ARBA00023125"/>
    </source>
</evidence>
<keyword evidence="3" id="KW-0804">Transcription</keyword>
<dbReference type="Gene3D" id="1.10.10.60">
    <property type="entry name" value="Homeodomain-like"/>
    <property type="match status" value="2"/>
</dbReference>
<dbReference type="AlphaFoldDB" id="A0A0N7LWJ0"/>
<dbReference type="GO" id="GO:0003700">
    <property type="term" value="F:DNA-binding transcription factor activity"/>
    <property type="evidence" value="ECO:0007669"/>
    <property type="project" value="InterPro"/>
</dbReference>
<dbReference type="OrthoDB" id="186587at2"/>
<dbReference type="InterPro" id="IPR018062">
    <property type="entry name" value="HTH_AraC-typ_CS"/>
</dbReference>
<dbReference type="SMART" id="SM00342">
    <property type="entry name" value="HTH_ARAC"/>
    <property type="match status" value="1"/>
</dbReference>
<proteinExistence type="predicted"/>
<protein>
    <submittedName>
        <fullName evidence="6">L-rhamnose operon transcriptional activator RhaR</fullName>
    </submittedName>
</protein>
<dbReference type="EMBL" id="CYSB01000038">
    <property type="protein sequence ID" value="CUH69234.1"/>
    <property type="molecule type" value="Genomic_DNA"/>
</dbReference>
<dbReference type="InterPro" id="IPR018060">
    <property type="entry name" value="HTH_AraC"/>
</dbReference>
<dbReference type="PROSITE" id="PS00041">
    <property type="entry name" value="HTH_ARAC_FAMILY_1"/>
    <property type="match status" value="1"/>
</dbReference>
<dbReference type="Gene3D" id="3.40.50.880">
    <property type="match status" value="1"/>
</dbReference>
<dbReference type="GO" id="GO:0043565">
    <property type="term" value="F:sequence-specific DNA binding"/>
    <property type="evidence" value="ECO:0007669"/>
    <property type="project" value="InterPro"/>
</dbReference>
<accession>A0A0N7LWJ0</accession>